<comment type="caution">
    <text evidence="2">The sequence shown here is derived from an EMBL/GenBank/DDBJ whole genome shotgun (WGS) entry which is preliminary data.</text>
</comment>
<evidence type="ECO:0000313" key="3">
    <source>
        <dbReference type="Proteomes" id="UP000442535"/>
    </source>
</evidence>
<evidence type="ECO:0000313" key="2">
    <source>
        <dbReference type="EMBL" id="MST48769.1"/>
    </source>
</evidence>
<feature type="region of interest" description="Disordered" evidence="1">
    <location>
        <begin position="46"/>
        <end position="66"/>
    </location>
</feature>
<dbReference type="EMBL" id="VUMY01000001">
    <property type="protein sequence ID" value="MST48769.1"/>
    <property type="molecule type" value="Genomic_DNA"/>
</dbReference>
<gene>
    <name evidence="2" type="ORF">FYJ63_00585</name>
</gene>
<protein>
    <recommendedName>
        <fullName evidence="4">Integrase catalytic domain-containing protein</fullName>
    </recommendedName>
</protein>
<accession>A0A7K0K039</accession>
<reference evidence="2 3" key="1">
    <citation type="submission" date="2019-08" db="EMBL/GenBank/DDBJ databases">
        <title>In-depth cultivation of the pig gut microbiome towards novel bacterial diversity and tailored functional studies.</title>
        <authorList>
            <person name="Wylensek D."/>
            <person name="Hitch T.C.A."/>
            <person name="Clavel T."/>
        </authorList>
    </citation>
    <scope>NUCLEOTIDE SEQUENCE [LARGE SCALE GENOMIC DNA]</scope>
    <source>
        <strain evidence="2 3">RF-GAM-744-WT-7</strain>
    </source>
</reference>
<evidence type="ECO:0008006" key="4">
    <source>
        <dbReference type="Google" id="ProtNLM"/>
    </source>
</evidence>
<organism evidence="2 3">
    <name type="scientific">Mobiluncus porci</name>
    <dbReference type="NCBI Taxonomy" id="2652278"/>
    <lineage>
        <taxon>Bacteria</taxon>
        <taxon>Bacillati</taxon>
        <taxon>Actinomycetota</taxon>
        <taxon>Actinomycetes</taxon>
        <taxon>Actinomycetales</taxon>
        <taxon>Actinomycetaceae</taxon>
        <taxon>Mobiluncus</taxon>
    </lineage>
</organism>
<keyword evidence="3" id="KW-1185">Reference proteome</keyword>
<dbReference type="RefSeq" id="WP_154542749.1">
    <property type="nucleotide sequence ID" value="NZ_JAQYQY010000018.1"/>
</dbReference>
<dbReference type="Proteomes" id="UP000442535">
    <property type="component" value="Unassembled WGS sequence"/>
</dbReference>
<proteinExistence type="predicted"/>
<evidence type="ECO:0000256" key="1">
    <source>
        <dbReference type="SAM" id="MobiDB-lite"/>
    </source>
</evidence>
<name>A0A7K0K039_9ACTO</name>
<sequence>MDFQFDADETGKALKIVSIVDEFTRECVGGMVERSITAPVLREHLDAAPAKQTGPTNGGTSETRRNVGVTCRKISSLFSVTRGFESRRRR</sequence>
<dbReference type="AlphaFoldDB" id="A0A7K0K039"/>